<dbReference type="PANTHER" id="PTHR22746">
    <property type="entry name" value="RAB6A-GEF COMPLEX PARTNER PROTEIN 1"/>
    <property type="match status" value="1"/>
</dbReference>
<reference evidence="2 3" key="1">
    <citation type="submission" date="2021-05" db="EMBL/GenBank/DDBJ databases">
        <title>Genome Assembly of Synthetic Allotetraploid Brassica napus Reveals Homoeologous Exchanges between Subgenomes.</title>
        <authorList>
            <person name="Davis J.T."/>
        </authorList>
    </citation>
    <scope>NUCLEOTIDE SEQUENCE [LARGE SCALE GENOMIC DNA]</scope>
    <source>
        <strain evidence="3">cv. Da-Ae</strain>
        <tissue evidence="2">Seedling</tissue>
    </source>
</reference>
<evidence type="ECO:0000256" key="1">
    <source>
        <dbReference type="SAM" id="MobiDB-lite"/>
    </source>
</evidence>
<sequence>MLDTWVGYGLTRWGSGSPARIKELRTKEIKNGKVGYVGSDGCLVVQVEGRAWVAKTIRVRSPHAETTLPRLDTKAGNGPSGPGKNLPGEAGMLPDRAQGNDPQMALVIVKLEGLAVSQYCTLRILQATLDESLYDLAGELVRFLLRSGREIEHAPTESHTLTSPKLLGFLIFGSSHKKSSLDKSSSSFKEQSLHVASVKSVLESHASYLMSGKELSSTSTLSFEYLYLSPFYGCAQLENFAAGLELIGQKLQISELQNRLDAEFLPAQMCSVKFKEWIVVLATLLQRSESMTLQSHLGLAQYQ</sequence>
<evidence type="ECO:0000313" key="3">
    <source>
        <dbReference type="Proteomes" id="UP000824890"/>
    </source>
</evidence>
<comment type="caution">
    <text evidence="2">The sequence shown here is derived from an EMBL/GenBank/DDBJ whole genome shotgun (WGS) entry which is preliminary data.</text>
</comment>
<dbReference type="PANTHER" id="PTHR22746:SF10">
    <property type="entry name" value="GUANINE NUCLEOTIDE EXCHANGE FACTOR SUBUNIT RIC1"/>
    <property type="match status" value="1"/>
</dbReference>
<name>A0ABQ7Z257_BRANA</name>
<feature type="region of interest" description="Disordered" evidence="1">
    <location>
        <begin position="64"/>
        <end position="92"/>
    </location>
</feature>
<gene>
    <name evidence="2" type="ORF">HID58_071619</name>
</gene>
<organism evidence="2 3">
    <name type="scientific">Brassica napus</name>
    <name type="common">Rape</name>
    <dbReference type="NCBI Taxonomy" id="3708"/>
    <lineage>
        <taxon>Eukaryota</taxon>
        <taxon>Viridiplantae</taxon>
        <taxon>Streptophyta</taxon>
        <taxon>Embryophyta</taxon>
        <taxon>Tracheophyta</taxon>
        <taxon>Spermatophyta</taxon>
        <taxon>Magnoliopsida</taxon>
        <taxon>eudicotyledons</taxon>
        <taxon>Gunneridae</taxon>
        <taxon>Pentapetalae</taxon>
        <taxon>rosids</taxon>
        <taxon>malvids</taxon>
        <taxon>Brassicales</taxon>
        <taxon>Brassicaceae</taxon>
        <taxon>Brassiceae</taxon>
        <taxon>Brassica</taxon>
    </lineage>
</organism>
<evidence type="ECO:0000313" key="2">
    <source>
        <dbReference type="EMBL" id="KAH0874257.1"/>
    </source>
</evidence>
<keyword evidence="3" id="KW-1185">Reference proteome</keyword>
<proteinExistence type="predicted"/>
<accession>A0ABQ7Z257</accession>
<protein>
    <recommendedName>
        <fullName evidence="4">Gamma-tubulin complex component</fullName>
    </recommendedName>
</protein>
<evidence type="ECO:0008006" key="4">
    <source>
        <dbReference type="Google" id="ProtNLM"/>
    </source>
</evidence>
<dbReference type="EMBL" id="JAGKQM010000016">
    <property type="protein sequence ID" value="KAH0874257.1"/>
    <property type="molecule type" value="Genomic_DNA"/>
</dbReference>
<dbReference type="InterPro" id="IPR040096">
    <property type="entry name" value="Ric1"/>
</dbReference>
<dbReference type="Proteomes" id="UP000824890">
    <property type="component" value="Unassembled WGS sequence"/>
</dbReference>